<comment type="caution">
    <text evidence="1">The sequence shown here is derived from an EMBL/GenBank/DDBJ whole genome shotgun (WGS) entry which is preliminary data.</text>
</comment>
<reference evidence="1 2" key="1">
    <citation type="journal article" date="2022" name="bioRxiv">
        <title>Genomics of Preaxostyla Flagellates Illuminates Evolutionary Transitions and the Path Towards Mitochondrial Loss.</title>
        <authorList>
            <person name="Novak L.V.F."/>
            <person name="Treitli S.C."/>
            <person name="Pyrih J."/>
            <person name="Halakuc P."/>
            <person name="Pipaliya S.V."/>
            <person name="Vacek V."/>
            <person name="Brzon O."/>
            <person name="Soukal P."/>
            <person name="Eme L."/>
            <person name="Dacks J.B."/>
            <person name="Karnkowska A."/>
            <person name="Elias M."/>
            <person name="Hampl V."/>
        </authorList>
    </citation>
    <scope>NUCLEOTIDE SEQUENCE [LARGE SCALE GENOMIC DNA]</scope>
    <source>
        <strain evidence="1">NAU3</strain>
        <tissue evidence="1">Gut</tissue>
    </source>
</reference>
<sequence length="231" mass="26700">MRTKSKKSDNRYFIHSQLVIPPANPTIIKERIIIFRYLHTRSALLFRITSSMPCWSIEQISLPLDIPLQSLSLPNPSTVFSESRFELRSHPSRTVLTDWETSVDSPPLEAPLSGGGDYVLEEPLRILSSTNPTFDSFLEAIHNGSFLRWSPDEMDSTAVRGEFVLFNEHRLLPCDKRSMFRYFQFLFPKTHISEHKMYRMTKVMVHQASIRTDVCSVCAVGEQLRTQGRHR</sequence>
<dbReference type="EMBL" id="JARBJD010000079">
    <property type="protein sequence ID" value="KAK2954336.1"/>
    <property type="molecule type" value="Genomic_DNA"/>
</dbReference>
<gene>
    <name evidence="1" type="ORF">BLNAU_10668</name>
</gene>
<keyword evidence="2" id="KW-1185">Reference proteome</keyword>
<protein>
    <submittedName>
        <fullName evidence="1">Uncharacterized protein</fullName>
    </submittedName>
</protein>
<evidence type="ECO:0000313" key="2">
    <source>
        <dbReference type="Proteomes" id="UP001281761"/>
    </source>
</evidence>
<evidence type="ECO:0000313" key="1">
    <source>
        <dbReference type="EMBL" id="KAK2954336.1"/>
    </source>
</evidence>
<accession>A0ABQ9XPI3</accession>
<name>A0ABQ9XPI3_9EUKA</name>
<organism evidence="1 2">
    <name type="scientific">Blattamonas nauphoetae</name>
    <dbReference type="NCBI Taxonomy" id="2049346"/>
    <lineage>
        <taxon>Eukaryota</taxon>
        <taxon>Metamonada</taxon>
        <taxon>Preaxostyla</taxon>
        <taxon>Oxymonadida</taxon>
        <taxon>Blattamonas</taxon>
    </lineage>
</organism>
<proteinExistence type="predicted"/>
<dbReference type="Proteomes" id="UP001281761">
    <property type="component" value="Unassembled WGS sequence"/>
</dbReference>